<dbReference type="Proteomes" id="UP000324222">
    <property type="component" value="Unassembled WGS sequence"/>
</dbReference>
<evidence type="ECO:0000256" key="1">
    <source>
        <dbReference type="ARBA" id="ARBA00004613"/>
    </source>
</evidence>
<evidence type="ECO:0000256" key="3">
    <source>
        <dbReference type="ARBA" id="ARBA00022729"/>
    </source>
</evidence>
<dbReference type="EMBL" id="VSRR010012935">
    <property type="protein sequence ID" value="MPC55158.1"/>
    <property type="molecule type" value="Genomic_DNA"/>
</dbReference>
<reference evidence="4 5" key="1">
    <citation type="submission" date="2019-05" db="EMBL/GenBank/DDBJ databases">
        <title>Another draft genome of Portunus trituberculatus and its Hox gene families provides insights of decapod evolution.</title>
        <authorList>
            <person name="Jeong J.-H."/>
            <person name="Song I."/>
            <person name="Kim S."/>
            <person name="Choi T."/>
            <person name="Kim D."/>
            <person name="Ryu S."/>
            <person name="Kim W."/>
        </authorList>
    </citation>
    <scope>NUCLEOTIDE SEQUENCE [LARGE SCALE GENOMIC DNA]</scope>
    <source>
        <tissue evidence="4">Muscle</tissue>
    </source>
</reference>
<comment type="subcellular location">
    <subcellularLocation>
        <location evidence="1">Secreted</location>
    </subcellularLocation>
</comment>
<protein>
    <submittedName>
        <fullName evidence="4">Uncharacterized protein</fullName>
    </submittedName>
</protein>
<dbReference type="Pfam" id="PF03128">
    <property type="entry name" value="CXCXC"/>
    <property type="match status" value="1"/>
</dbReference>
<keyword evidence="5" id="KW-1185">Reference proteome</keyword>
<dbReference type="InterPro" id="IPR004153">
    <property type="entry name" value="CXCXC_repeat"/>
</dbReference>
<name>A0A5B7GDA0_PORTR</name>
<gene>
    <name evidence="4" type="ORF">E2C01_049089</name>
</gene>
<keyword evidence="3" id="KW-0732">Signal</keyword>
<sequence length="78" mass="9364">MRWLGIWKRCRRKKRHGEGDKKQREVFTHIYNRSNAHSIKARRRLGEKEMHVFDKEPCQCQCVARGTWRGTASQDVSH</sequence>
<evidence type="ECO:0000256" key="2">
    <source>
        <dbReference type="ARBA" id="ARBA00022525"/>
    </source>
</evidence>
<proteinExistence type="predicted"/>
<keyword evidence="2" id="KW-0964">Secreted</keyword>
<dbReference type="GO" id="GO:0005576">
    <property type="term" value="C:extracellular region"/>
    <property type="evidence" value="ECO:0007669"/>
    <property type="project" value="UniProtKB-SubCell"/>
</dbReference>
<organism evidence="4 5">
    <name type="scientific">Portunus trituberculatus</name>
    <name type="common">Swimming crab</name>
    <name type="synonym">Neptunus trituberculatus</name>
    <dbReference type="NCBI Taxonomy" id="210409"/>
    <lineage>
        <taxon>Eukaryota</taxon>
        <taxon>Metazoa</taxon>
        <taxon>Ecdysozoa</taxon>
        <taxon>Arthropoda</taxon>
        <taxon>Crustacea</taxon>
        <taxon>Multicrustacea</taxon>
        <taxon>Malacostraca</taxon>
        <taxon>Eumalacostraca</taxon>
        <taxon>Eucarida</taxon>
        <taxon>Decapoda</taxon>
        <taxon>Pleocyemata</taxon>
        <taxon>Brachyura</taxon>
        <taxon>Eubrachyura</taxon>
        <taxon>Portunoidea</taxon>
        <taxon>Portunidae</taxon>
        <taxon>Portuninae</taxon>
        <taxon>Portunus</taxon>
    </lineage>
</organism>
<evidence type="ECO:0000313" key="4">
    <source>
        <dbReference type="EMBL" id="MPC55158.1"/>
    </source>
</evidence>
<comment type="caution">
    <text evidence="4">The sequence shown here is derived from an EMBL/GenBank/DDBJ whole genome shotgun (WGS) entry which is preliminary data.</text>
</comment>
<dbReference type="AlphaFoldDB" id="A0A5B7GDA0"/>
<accession>A0A5B7GDA0</accession>
<evidence type="ECO:0000313" key="5">
    <source>
        <dbReference type="Proteomes" id="UP000324222"/>
    </source>
</evidence>